<organism evidence="3 4">
    <name type="scientific">Megalurothrips usitatus</name>
    <name type="common">bean blossom thrips</name>
    <dbReference type="NCBI Taxonomy" id="439358"/>
    <lineage>
        <taxon>Eukaryota</taxon>
        <taxon>Metazoa</taxon>
        <taxon>Ecdysozoa</taxon>
        <taxon>Arthropoda</taxon>
        <taxon>Hexapoda</taxon>
        <taxon>Insecta</taxon>
        <taxon>Pterygota</taxon>
        <taxon>Neoptera</taxon>
        <taxon>Paraneoptera</taxon>
        <taxon>Thysanoptera</taxon>
        <taxon>Terebrantia</taxon>
        <taxon>Thripoidea</taxon>
        <taxon>Thripidae</taxon>
        <taxon>Megalurothrips</taxon>
    </lineage>
</organism>
<dbReference type="AlphaFoldDB" id="A0AAV7X7K2"/>
<keyword evidence="2" id="KW-0479">Metal-binding</keyword>
<keyword evidence="1" id="KW-0575">Peroxidase</keyword>
<dbReference type="InterPro" id="IPR010255">
    <property type="entry name" value="Haem_peroxidase_sf"/>
</dbReference>
<protein>
    <recommendedName>
        <fullName evidence="5">Peroxidase-like</fullName>
    </recommendedName>
</protein>
<evidence type="ECO:0000256" key="1">
    <source>
        <dbReference type="ARBA" id="ARBA00022559"/>
    </source>
</evidence>
<feature type="binding site" description="axial binding residue" evidence="2">
    <location>
        <position position="456"/>
    </location>
    <ligand>
        <name>heme b</name>
        <dbReference type="ChEBI" id="CHEBI:60344"/>
    </ligand>
    <ligandPart>
        <name>Fe</name>
        <dbReference type="ChEBI" id="CHEBI:18248"/>
    </ligandPart>
</feature>
<keyword evidence="4" id="KW-1185">Reference proteome</keyword>
<dbReference type="GO" id="GO:0006979">
    <property type="term" value="P:response to oxidative stress"/>
    <property type="evidence" value="ECO:0007669"/>
    <property type="project" value="InterPro"/>
</dbReference>
<dbReference type="PROSITE" id="PS50292">
    <property type="entry name" value="PEROXIDASE_3"/>
    <property type="match status" value="1"/>
</dbReference>
<dbReference type="Proteomes" id="UP001075354">
    <property type="component" value="Chromosome 14"/>
</dbReference>
<keyword evidence="2" id="KW-0408">Iron</keyword>
<dbReference type="InterPro" id="IPR037120">
    <property type="entry name" value="Haem_peroxidase_sf_animal"/>
</dbReference>
<evidence type="ECO:0000256" key="2">
    <source>
        <dbReference type="PIRSR" id="PIRSR619791-2"/>
    </source>
</evidence>
<dbReference type="SUPFAM" id="SSF48113">
    <property type="entry name" value="Heme-dependent peroxidases"/>
    <property type="match status" value="1"/>
</dbReference>
<comment type="caution">
    <text evidence="3">The sequence shown here is derived from an EMBL/GenBank/DDBJ whole genome shotgun (WGS) entry which is preliminary data.</text>
</comment>
<dbReference type="CDD" id="cd09823">
    <property type="entry name" value="peroxinectin_like"/>
    <property type="match status" value="1"/>
</dbReference>
<sequence>MVITIGAAGYGPPAQSSIEVFHGYGSPTAEAVSYLDSPLALQDHGLQHAVQHAVQHPVPTVVYHSPVRPLPPPPRAPVAVPTYFQPGHNFLTATGYGGAELHPLAAGPRAECVAPPAACQKTAAYRTIDGSCNNLRRPTWGMAGTRYARLVPAKYADGVHAPAISVTGQPLPSARAISVVLFPDVPINDKRWTLLTMQWGQIMTHDMSMAMGNTQAKPYSTSCCSEDGSVALPVERAPDVCYPILIPRNDPVFAPYRQGCMNFVRSTTDAMQGCGNGYEPAEQLTTVTSFLDLSLVYGSNQALADTLRERQGGRLIVEVRRGREYPPTNPNKTEVCDGEGPGEVCYLAGDVRVNQNPQLTLLQVLLLREHNRLAGILAHLNPHWDDETLYQEARRINIAQYQFVSYYEYLPLFLGGDNLRRHGILYKAQGHINDYREEVDPSVLQGHATAAFRYFHSLIAGHLDLVEEHRQAYGRLRFSDVLNRPSVLEQGDGLDDLGRGLTTQPEMASDQWFTSEITDFLFRSGRPFGLDLRAIDVQRGRDHGLASYNDYRQFCGLKRAHSFQDFQDQISPENIEKLASLYLHPDDVDFTVGGSLERHVPGTEAGPTFNCMLMEQFYRARVGDRYFFESGNSPNPFSPEQLDEIRKYSLSRLFCDNADNIQNMQPQALNFPAHDNPLTPCDQLPTPDYRAWQEAVAAHRYSPYLGKK</sequence>
<name>A0AAV7X7K2_9NEOP</name>
<dbReference type="PANTHER" id="PTHR11475:SF86">
    <property type="entry name" value="PEROXIDASE"/>
    <property type="match status" value="1"/>
</dbReference>
<dbReference type="EMBL" id="JAPTSV010000014">
    <property type="protein sequence ID" value="KAJ1520516.1"/>
    <property type="molecule type" value="Genomic_DNA"/>
</dbReference>
<accession>A0AAV7X7K2</accession>
<dbReference type="Gene3D" id="1.10.640.10">
    <property type="entry name" value="Haem peroxidase domain superfamily, animal type"/>
    <property type="match status" value="1"/>
</dbReference>
<dbReference type="PRINTS" id="PR00457">
    <property type="entry name" value="ANPEROXIDASE"/>
</dbReference>
<dbReference type="Pfam" id="PF03098">
    <property type="entry name" value="An_peroxidase"/>
    <property type="match status" value="1"/>
</dbReference>
<reference evidence="3" key="1">
    <citation type="submission" date="2022-12" db="EMBL/GenBank/DDBJ databases">
        <title>Chromosome-level genome assembly of the bean flower thrips Megalurothrips usitatus.</title>
        <authorList>
            <person name="Ma L."/>
            <person name="Liu Q."/>
            <person name="Li H."/>
            <person name="Cai W."/>
        </authorList>
    </citation>
    <scope>NUCLEOTIDE SEQUENCE</scope>
    <source>
        <strain evidence="3">Cailab_2022a</strain>
    </source>
</reference>
<gene>
    <name evidence="3" type="ORF">ONE63_003639</name>
</gene>
<evidence type="ECO:0000313" key="4">
    <source>
        <dbReference type="Proteomes" id="UP001075354"/>
    </source>
</evidence>
<dbReference type="GO" id="GO:0004601">
    <property type="term" value="F:peroxidase activity"/>
    <property type="evidence" value="ECO:0007669"/>
    <property type="project" value="UniProtKB-KW"/>
</dbReference>
<keyword evidence="2" id="KW-0349">Heme</keyword>
<dbReference type="InterPro" id="IPR019791">
    <property type="entry name" value="Haem_peroxidase_animal"/>
</dbReference>
<evidence type="ECO:0000313" key="3">
    <source>
        <dbReference type="EMBL" id="KAJ1520516.1"/>
    </source>
</evidence>
<dbReference type="GO" id="GO:0046872">
    <property type="term" value="F:metal ion binding"/>
    <property type="evidence" value="ECO:0007669"/>
    <property type="project" value="UniProtKB-KW"/>
</dbReference>
<dbReference type="FunFam" id="1.10.640.10:FF:000009">
    <property type="entry name" value="Peroxidase, isoform B"/>
    <property type="match status" value="1"/>
</dbReference>
<keyword evidence="1" id="KW-0560">Oxidoreductase</keyword>
<proteinExistence type="predicted"/>
<evidence type="ECO:0008006" key="5">
    <source>
        <dbReference type="Google" id="ProtNLM"/>
    </source>
</evidence>
<dbReference type="PANTHER" id="PTHR11475">
    <property type="entry name" value="OXIDASE/PEROXIDASE"/>
    <property type="match status" value="1"/>
</dbReference>
<dbReference type="GO" id="GO:0020037">
    <property type="term" value="F:heme binding"/>
    <property type="evidence" value="ECO:0007669"/>
    <property type="project" value="InterPro"/>
</dbReference>